<dbReference type="PROSITE" id="PS50002">
    <property type="entry name" value="SH3"/>
    <property type="match status" value="1"/>
</dbReference>
<evidence type="ECO:0000256" key="3">
    <source>
        <dbReference type="ARBA" id="ARBA00022443"/>
    </source>
</evidence>
<dbReference type="Gene3D" id="2.30.30.40">
    <property type="entry name" value="SH3 Domains"/>
    <property type="match status" value="1"/>
</dbReference>
<keyword evidence="3 7" id="KW-0728">SH3 domain</keyword>
<accession>A0ABS2XDS2</accession>
<evidence type="ECO:0000256" key="4">
    <source>
        <dbReference type="ARBA" id="ARBA00022927"/>
    </source>
</evidence>
<dbReference type="SUPFAM" id="SSF64268">
    <property type="entry name" value="PX domain"/>
    <property type="match status" value="1"/>
</dbReference>
<dbReference type="SUPFAM" id="SSF50044">
    <property type="entry name" value="SH3-domain"/>
    <property type="match status" value="1"/>
</dbReference>
<evidence type="ECO:0000256" key="1">
    <source>
        <dbReference type="ARBA" id="ARBA00004180"/>
    </source>
</evidence>
<dbReference type="InterPro" id="IPR014536">
    <property type="entry name" value="Snx9_fam"/>
</dbReference>
<evidence type="ECO:0000256" key="5">
    <source>
        <dbReference type="ARBA" id="ARBA00023136"/>
    </source>
</evidence>
<evidence type="ECO:0000259" key="9">
    <source>
        <dbReference type="PROSITE" id="PS50002"/>
    </source>
</evidence>
<name>A0ABS2XDS2_POLSP</name>
<dbReference type="Gene3D" id="3.30.1520.10">
    <property type="entry name" value="Phox-like domain"/>
    <property type="match status" value="1"/>
</dbReference>
<dbReference type="InterPro" id="IPR001683">
    <property type="entry name" value="PX_dom"/>
</dbReference>
<dbReference type="SMART" id="SM00312">
    <property type="entry name" value="PX"/>
    <property type="match status" value="1"/>
</dbReference>
<dbReference type="PANTHER" id="PTHR45827:SF4">
    <property type="entry name" value="SORTING NEXIN-18"/>
    <property type="match status" value="1"/>
</dbReference>
<dbReference type="InterPro" id="IPR027267">
    <property type="entry name" value="AH/BAR_dom_sf"/>
</dbReference>
<dbReference type="InterPro" id="IPR036871">
    <property type="entry name" value="PX_dom_sf"/>
</dbReference>
<sequence>MALRARALYDFNSENPGEISVQENEIVTLDSETDIEGWLEGVNSHGARGLIPASYVEIIKTSELAPSLNNAASDGNASRYTNVPICGYDTSSCMSQTQNQNFTRAPAAFTSLSVPVQQQQNYQESQGSDDDWDDDWDDSSTVADEPGVMGGGTKGSATVSRNLNRFSTFVKSGGEAFVLGEAVGFVKDGDKICVVMSQYGPEWQENPYPFTCSIDDPTKQTKFKGMKSYMSYKLTPTHTQNQVNRRYKHFDWLYARLVEKFPVISVPHIPEKQATGRFEEDFISKRRKGLIWWMNHMTTHPVLSRCDVFQHFVTCASTDEKAWKQGKRKAEKDEMVGANFFLTISTPPAPLDLQEVESKIDGFKIFTKKMDDSVLQLNATANEFARKQITGFKKEYQKVGQAFKSLSQAFELDQQLYSAGLNHALSHTGDAYDAIGEYFAEQPRQDVDPVMDLLALYQGHLANYPDIIHVQKGALTKVKESQKHVEEGKMEAQQAEGISERCNIISFTTLAEIQHFHQVRVRDFKAQMQQFLQQQICFYQKVTHKLEETLQKYDSA</sequence>
<keyword evidence="12" id="KW-1185">Reference proteome</keyword>
<keyword evidence="6" id="KW-0968">Cytoplasmic vesicle</keyword>
<comment type="subcellular location">
    <subcellularLocation>
        <location evidence="1">Cytoplasmic vesicle membrane</location>
        <topology evidence="1">Peripheral membrane protein</topology>
        <orientation evidence="1">Cytoplasmic side</orientation>
    </subcellularLocation>
</comment>
<dbReference type="PIRSF" id="PIRSF027744">
    <property type="entry name" value="Snx9"/>
    <property type="match status" value="1"/>
</dbReference>
<feature type="domain" description="SH3" evidence="9">
    <location>
        <begin position="1"/>
        <end position="61"/>
    </location>
</feature>
<comment type="similarity">
    <text evidence="2">Belongs to the sorting nexin family.</text>
</comment>
<feature type="compositionally biased region" description="Acidic residues" evidence="8">
    <location>
        <begin position="127"/>
        <end position="138"/>
    </location>
</feature>
<comment type="caution">
    <text evidence="11">The sequence shown here is derived from an EMBL/GenBank/DDBJ whole genome shotgun (WGS) entry which is preliminary data.</text>
</comment>
<dbReference type="InterPro" id="IPR036028">
    <property type="entry name" value="SH3-like_dom_sf"/>
</dbReference>
<keyword evidence="4" id="KW-0813">Transport</keyword>
<dbReference type="Pfam" id="PF10456">
    <property type="entry name" value="BAR_3_WASP_bdg"/>
    <property type="match status" value="1"/>
</dbReference>
<keyword evidence="4" id="KW-0653">Protein transport</keyword>
<evidence type="ECO:0000313" key="12">
    <source>
        <dbReference type="Proteomes" id="UP001166093"/>
    </source>
</evidence>
<feature type="non-terminal residue" evidence="11">
    <location>
        <position position="1"/>
    </location>
</feature>
<evidence type="ECO:0000256" key="7">
    <source>
        <dbReference type="PROSITE-ProRule" id="PRU00192"/>
    </source>
</evidence>
<dbReference type="SMART" id="SM00326">
    <property type="entry name" value="SH3"/>
    <property type="match status" value="1"/>
</dbReference>
<organism evidence="11 12">
    <name type="scientific">Polyodon spathula</name>
    <name type="common">North American paddlefish</name>
    <name type="synonym">Squalus spathula</name>
    <dbReference type="NCBI Taxonomy" id="7913"/>
    <lineage>
        <taxon>Eukaryota</taxon>
        <taxon>Metazoa</taxon>
        <taxon>Chordata</taxon>
        <taxon>Craniata</taxon>
        <taxon>Vertebrata</taxon>
        <taxon>Euteleostomi</taxon>
        <taxon>Actinopterygii</taxon>
        <taxon>Chondrostei</taxon>
        <taxon>Acipenseriformes</taxon>
        <taxon>Polyodontidae</taxon>
        <taxon>Polyodon</taxon>
    </lineage>
</organism>
<protein>
    <submittedName>
        <fullName evidence="11">SNX18 protein</fullName>
    </submittedName>
</protein>
<keyword evidence="5" id="KW-0472">Membrane</keyword>
<evidence type="ECO:0000313" key="11">
    <source>
        <dbReference type="EMBL" id="MBN3272394.1"/>
    </source>
</evidence>
<dbReference type="Pfam" id="PF14604">
    <property type="entry name" value="SH3_9"/>
    <property type="match status" value="1"/>
</dbReference>
<evidence type="ECO:0000259" key="10">
    <source>
        <dbReference type="PROSITE" id="PS50195"/>
    </source>
</evidence>
<dbReference type="InterPro" id="IPR001452">
    <property type="entry name" value="SH3_domain"/>
</dbReference>
<evidence type="ECO:0000256" key="6">
    <source>
        <dbReference type="ARBA" id="ARBA00023329"/>
    </source>
</evidence>
<dbReference type="EMBL" id="JAAWVQ010019676">
    <property type="protein sequence ID" value="MBN3272394.1"/>
    <property type="molecule type" value="Genomic_DNA"/>
</dbReference>
<feature type="region of interest" description="Disordered" evidence="8">
    <location>
        <begin position="114"/>
        <end position="156"/>
    </location>
</feature>
<feature type="compositionally biased region" description="Low complexity" evidence="8">
    <location>
        <begin position="117"/>
        <end position="126"/>
    </location>
</feature>
<feature type="domain" description="PX" evidence="10">
    <location>
        <begin position="210"/>
        <end position="320"/>
    </location>
</feature>
<dbReference type="Proteomes" id="UP001166093">
    <property type="component" value="Unassembled WGS sequence"/>
</dbReference>
<dbReference type="Gene3D" id="1.20.1270.60">
    <property type="entry name" value="Arfaptin homology (AH) domain/BAR domain"/>
    <property type="match status" value="1"/>
</dbReference>
<dbReference type="Pfam" id="PF00787">
    <property type="entry name" value="PX"/>
    <property type="match status" value="1"/>
</dbReference>
<evidence type="ECO:0000256" key="8">
    <source>
        <dbReference type="SAM" id="MobiDB-lite"/>
    </source>
</evidence>
<proteinExistence type="inferred from homology"/>
<dbReference type="PANTHER" id="PTHR45827">
    <property type="entry name" value="SORTING NEXIN"/>
    <property type="match status" value="1"/>
</dbReference>
<evidence type="ECO:0000256" key="2">
    <source>
        <dbReference type="ARBA" id="ARBA00010883"/>
    </source>
</evidence>
<reference evidence="11" key="1">
    <citation type="journal article" date="2021" name="Cell">
        <title>Tracing the genetic footprints of vertebrate landing in non-teleost ray-finned fishes.</title>
        <authorList>
            <person name="Bi X."/>
            <person name="Wang K."/>
            <person name="Yang L."/>
            <person name="Pan H."/>
            <person name="Jiang H."/>
            <person name="Wei Q."/>
            <person name="Fang M."/>
            <person name="Yu H."/>
            <person name="Zhu C."/>
            <person name="Cai Y."/>
            <person name="He Y."/>
            <person name="Gan X."/>
            <person name="Zeng H."/>
            <person name="Yu D."/>
            <person name="Zhu Y."/>
            <person name="Jiang H."/>
            <person name="Qiu Q."/>
            <person name="Yang H."/>
            <person name="Zhang Y.E."/>
            <person name="Wang W."/>
            <person name="Zhu M."/>
            <person name="He S."/>
            <person name="Zhang G."/>
        </authorList>
    </citation>
    <scope>NUCLEOTIDE SEQUENCE</scope>
    <source>
        <strain evidence="11">Pddl_001</strain>
    </source>
</reference>
<dbReference type="InterPro" id="IPR019497">
    <property type="entry name" value="Sorting_nexin_WASP-bd-dom"/>
</dbReference>
<gene>
    <name evidence="11" type="primary">Snx18_1</name>
    <name evidence="11" type="ORF">GTO93_0015229</name>
</gene>
<feature type="non-terminal residue" evidence="11">
    <location>
        <position position="556"/>
    </location>
</feature>
<dbReference type="PROSITE" id="PS50195">
    <property type="entry name" value="PX"/>
    <property type="match status" value="1"/>
</dbReference>